<organism evidence="1 2">
    <name type="scientific">Symmachiella dynata</name>
    <dbReference type="NCBI Taxonomy" id="2527995"/>
    <lineage>
        <taxon>Bacteria</taxon>
        <taxon>Pseudomonadati</taxon>
        <taxon>Planctomycetota</taxon>
        <taxon>Planctomycetia</taxon>
        <taxon>Planctomycetales</taxon>
        <taxon>Planctomycetaceae</taxon>
        <taxon>Symmachiella</taxon>
    </lineage>
</organism>
<protein>
    <submittedName>
        <fullName evidence="1">Uncharacterized protein</fullName>
    </submittedName>
</protein>
<reference evidence="1 2" key="1">
    <citation type="submission" date="2019-02" db="EMBL/GenBank/DDBJ databases">
        <title>Deep-cultivation of Planctomycetes and their phenomic and genomic characterization uncovers novel biology.</title>
        <authorList>
            <person name="Wiegand S."/>
            <person name="Jogler M."/>
            <person name="Boedeker C."/>
            <person name="Pinto D."/>
            <person name="Vollmers J."/>
            <person name="Rivas-Marin E."/>
            <person name="Kohn T."/>
            <person name="Peeters S.H."/>
            <person name="Heuer A."/>
            <person name="Rast P."/>
            <person name="Oberbeckmann S."/>
            <person name="Bunk B."/>
            <person name="Jeske O."/>
            <person name="Meyerdierks A."/>
            <person name="Storesund J.E."/>
            <person name="Kallscheuer N."/>
            <person name="Luecker S."/>
            <person name="Lage O.M."/>
            <person name="Pohl T."/>
            <person name="Merkel B.J."/>
            <person name="Hornburger P."/>
            <person name="Mueller R.-W."/>
            <person name="Bruemmer F."/>
            <person name="Labrenz M."/>
            <person name="Spormann A.M."/>
            <person name="Op den Camp H."/>
            <person name="Overmann J."/>
            <person name="Amann R."/>
            <person name="Jetten M.S.M."/>
            <person name="Mascher T."/>
            <person name="Medema M.H."/>
            <person name="Devos D.P."/>
            <person name="Kaster A.-K."/>
            <person name="Ovreas L."/>
            <person name="Rohde M."/>
            <person name="Galperin M.Y."/>
            <person name="Jogler C."/>
        </authorList>
    </citation>
    <scope>NUCLEOTIDE SEQUENCE [LARGE SCALE GENOMIC DNA]</scope>
    <source>
        <strain evidence="1 2">Mal52</strain>
    </source>
</reference>
<sequence length="225" mass="25432">MLIRALSERCRSLLRHRTTAALAAVAFMVAGTSVYSYDATPDVLRVEEDWELILDEPSNSISAPQMMTVMSPKEDLGDLYGMVTWNYREIPSFYSGGLQLQSWSDDLFLYSKNFHEGEFSTKGETITWTQSLKVNNNILTLRIKNGQSDTWGSFGGTQMQLSELILVNNLNSYSPETSVENSAVTYGAYRVVRLRIKEVRYYDADNNLISTDSASRVVHERPSNN</sequence>
<dbReference type="Proteomes" id="UP000319383">
    <property type="component" value="Chromosome"/>
</dbReference>
<dbReference type="RefSeq" id="WP_145380416.1">
    <property type="nucleotide sequence ID" value="NZ_CP036276.1"/>
</dbReference>
<proteinExistence type="predicted"/>
<accession>A0A517ZYT6</accession>
<evidence type="ECO:0000313" key="1">
    <source>
        <dbReference type="EMBL" id="QDU47618.1"/>
    </source>
</evidence>
<gene>
    <name evidence="1" type="ORF">Mal52_61530</name>
</gene>
<dbReference type="EMBL" id="CP036276">
    <property type="protein sequence ID" value="QDU47618.1"/>
    <property type="molecule type" value="Genomic_DNA"/>
</dbReference>
<name>A0A517ZYT6_9PLAN</name>
<dbReference type="AlphaFoldDB" id="A0A517ZYT6"/>
<evidence type="ECO:0000313" key="2">
    <source>
        <dbReference type="Proteomes" id="UP000319383"/>
    </source>
</evidence>
<dbReference type="KEGG" id="sdyn:Mal52_61530"/>
<keyword evidence="2" id="KW-1185">Reference proteome</keyword>